<keyword evidence="3" id="KW-1185">Reference proteome</keyword>
<dbReference type="PANTHER" id="PTHR33303:SF2">
    <property type="entry name" value="COA-BINDING DOMAIN-CONTAINING PROTEIN"/>
    <property type="match status" value="1"/>
</dbReference>
<sequence>MHQNPDNGTIRQLLAEARNIAVVGLSDKPHRTSYMIAQALQDAGYRIFPVNPMLTETVLGEKPFASVREIEEPIDIVDVFRRSEHCVPVAEDAVQAKAKVLWLQQGIVNEEAAVIAREAGLTVIMGRCIKVDHAILLGGRPRS</sequence>
<dbReference type="EMBL" id="BMHQ01000007">
    <property type="protein sequence ID" value="GGE20099.1"/>
    <property type="molecule type" value="Genomic_DNA"/>
</dbReference>
<dbReference type="PANTHER" id="PTHR33303">
    <property type="entry name" value="CYTOPLASMIC PROTEIN-RELATED"/>
    <property type="match status" value="1"/>
</dbReference>
<reference evidence="2" key="1">
    <citation type="journal article" date="2014" name="Int. J. Syst. Evol. Microbiol.">
        <title>Complete genome sequence of Corynebacterium casei LMG S-19264T (=DSM 44701T), isolated from a smear-ripened cheese.</title>
        <authorList>
            <consortium name="US DOE Joint Genome Institute (JGI-PGF)"/>
            <person name="Walter F."/>
            <person name="Albersmeier A."/>
            <person name="Kalinowski J."/>
            <person name="Ruckert C."/>
        </authorList>
    </citation>
    <scope>NUCLEOTIDE SEQUENCE</scope>
    <source>
        <strain evidence="2">CGMCC 1.15179</strain>
    </source>
</reference>
<organism evidence="2 3">
    <name type="scientific">Marinithermofilum abyssi</name>
    <dbReference type="NCBI Taxonomy" id="1571185"/>
    <lineage>
        <taxon>Bacteria</taxon>
        <taxon>Bacillati</taxon>
        <taxon>Bacillota</taxon>
        <taxon>Bacilli</taxon>
        <taxon>Bacillales</taxon>
        <taxon>Thermoactinomycetaceae</taxon>
        <taxon>Marinithermofilum</taxon>
    </lineage>
</organism>
<dbReference type="SMART" id="SM00881">
    <property type="entry name" value="CoA_binding"/>
    <property type="match status" value="1"/>
</dbReference>
<evidence type="ECO:0000259" key="1">
    <source>
        <dbReference type="SMART" id="SM00881"/>
    </source>
</evidence>
<feature type="domain" description="CoA-binding" evidence="1">
    <location>
        <begin position="13"/>
        <end position="107"/>
    </location>
</feature>
<evidence type="ECO:0000313" key="2">
    <source>
        <dbReference type="EMBL" id="GGE20099.1"/>
    </source>
</evidence>
<dbReference type="Pfam" id="PF13380">
    <property type="entry name" value="CoA_binding_2"/>
    <property type="match status" value="1"/>
</dbReference>
<dbReference type="RefSeq" id="WP_188647990.1">
    <property type="nucleotide sequence ID" value="NZ_BMHQ01000007.1"/>
</dbReference>
<name>A0A8J2Y9D5_9BACL</name>
<reference evidence="2" key="2">
    <citation type="submission" date="2020-09" db="EMBL/GenBank/DDBJ databases">
        <authorList>
            <person name="Sun Q."/>
            <person name="Zhou Y."/>
        </authorList>
    </citation>
    <scope>NUCLEOTIDE SEQUENCE</scope>
    <source>
        <strain evidence="2">CGMCC 1.15179</strain>
    </source>
</reference>
<gene>
    <name evidence="2" type="ORF">GCM10011571_22560</name>
</gene>
<accession>A0A8J2Y9D5</accession>
<evidence type="ECO:0000313" key="3">
    <source>
        <dbReference type="Proteomes" id="UP000625210"/>
    </source>
</evidence>
<proteinExistence type="predicted"/>
<protein>
    <submittedName>
        <fullName evidence="2">CoA-binding protein</fullName>
    </submittedName>
</protein>
<dbReference type="InterPro" id="IPR003781">
    <property type="entry name" value="CoA-bd"/>
</dbReference>
<dbReference type="AlphaFoldDB" id="A0A8J2Y9D5"/>
<comment type="caution">
    <text evidence="2">The sequence shown here is derived from an EMBL/GenBank/DDBJ whole genome shotgun (WGS) entry which is preliminary data.</text>
</comment>
<dbReference type="Gene3D" id="3.40.50.720">
    <property type="entry name" value="NAD(P)-binding Rossmann-like Domain"/>
    <property type="match status" value="1"/>
</dbReference>
<dbReference type="Proteomes" id="UP000625210">
    <property type="component" value="Unassembled WGS sequence"/>
</dbReference>
<dbReference type="InterPro" id="IPR036291">
    <property type="entry name" value="NAD(P)-bd_dom_sf"/>
</dbReference>
<dbReference type="SUPFAM" id="SSF51735">
    <property type="entry name" value="NAD(P)-binding Rossmann-fold domains"/>
    <property type="match status" value="1"/>
</dbReference>